<dbReference type="GO" id="GO:0046872">
    <property type="term" value="F:metal ion binding"/>
    <property type="evidence" value="ECO:0007669"/>
    <property type="project" value="UniProtKB-KW"/>
</dbReference>
<dbReference type="SUPFAM" id="SSF47571">
    <property type="entry name" value="Cloroperoxidase"/>
    <property type="match status" value="1"/>
</dbReference>
<evidence type="ECO:0000259" key="8">
    <source>
        <dbReference type="PROSITE" id="PS51405"/>
    </source>
</evidence>
<comment type="cofactor">
    <cofactor evidence="1">
        <name>heme b</name>
        <dbReference type="ChEBI" id="CHEBI:60344"/>
    </cofactor>
</comment>
<evidence type="ECO:0000256" key="7">
    <source>
        <dbReference type="ARBA" id="ARBA00025795"/>
    </source>
</evidence>
<feature type="domain" description="Heme haloperoxidase family profile" evidence="8">
    <location>
        <begin position="68"/>
        <end position="250"/>
    </location>
</feature>
<evidence type="ECO:0000256" key="3">
    <source>
        <dbReference type="ARBA" id="ARBA00022617"/>
    </source>
</evidence>
<dbReference type="EMBL" id="JAAHCF010000387">
    <property type="protein sequence ID" value="KAK8144444.1"/>
    <property type="molecule type" value="Genomic_DNA"/>
</dbReference>
<proteinExistence type="inferred from homology"/>
<protein>
    <recommendedName>
        <fullName evidence="8">Heme haloperoxidase family profile domain-containing protein</fullName>
    </recommendedName>
</protein>
<evidence type="ECO:0000256" key="5">
    <source>
        <dbReference type="ARBA" id="ARBA00023002"/>
    </source>
</evidence>
<evidence type="ECO:0000256" key="6">
    <source>
        <dbReference type="ARBA" id="ARBA00023004"/>
    </source>
</evidence>
<reference evidence="9 10" key="1">
    <citation type="submission" date="2020-02" db="EMBL/GenBank/DDBJ databases">
        <title>Comparative genomics of the hypocrealean fungal genus Beauvera.</title>
        <authorList>
            <person name="Showalter D.N."/>
            <person name="Bushley K.E."/>
            <person name="Rehner S.A."/>
        </authorList>
    </citation>
    <scope>NUCLEOTIDE SEQUENCE [LARGE SCALE GENOMIC DNA]</scope>
    <source>
        <strain evidence="9 10">ARSEF4384</strain>
    </source>
</reference>
<keyword evidence="6" id="KW-0408">Iron</keyword>
<dbReference type="Gene3D" id="1.10.489.10">
    <property type="entry name" value="Chloroperoxidase-like"/>
    <property type="match status" value="2"/>
</dbReference>
<keyword evidence="5" id="KW-0560">Oxidoreductase</keyword>
<comment type="similarity">
    <text evidence="7">Belongs to the chloroperoxidase family.</text>
</comment>
<keyword evidence="2" id="KW-0575">Peroxidase</keyword>
<dbReference type="InterPro" id="IPR000028">
    <property type="entry name" value="Chloroperoxidase"/>
</dbReference>
<dbReference type="PROSITE" id="PS51405">
    <property type="entry name" value="HEME_HALOPEROXIDASE"/>
    <property type="match status" value="1"/>
</dbReference>
<keyword evidence="3" id="KW-0349">Heme</keyword>
<dbReference type="Proteomes" id="UP001397290">
    <property type="component" value="Unassembled WGS sequence"/>
</dbReference>
<evidence type="ECO:0000313" key="9">
    <source>
        <dbReference type="EMBL" id="KAK8144444.1"/>
    </source>
</evidence>
<dbReference type="Pfam" id="PF01328">
    <property type="entry name" value="Peroxidase_2"/>
    <property type="match status" value="2"/>
</dbReference>
<keyword evidence="4" id="KW-0479">Metal-binding</keyword>
<accession>A0AAW0RQE3</accession>
<evidence type="ECO:0000256" key="1">
    <source>
        <dbReference type="ARBA" id="ARBA00001970"/>
    </source>
</evidence>
<evidence type="ECO:0000313" key="10">
    <source>
        <dbReference type="Proteomes" id="UP001397290"/>
    </source>
</evidence>
<comment type="caution">
    <text evidence="9">The sequence shown here is derived from an EMBL/GenBank/DDBJ whole genome shotgun (WGS) entry which is preliminary data.</text>
</comment>
<sequence length="285" mass="31630">MVAVSTIPQVKPQPVLLQYFDTPMSVMMTTTNQNTTSKLFSVALANSPPSLRHLLPILAFMKLCAACELGQWAPPGHDDFRGPCPMMNTLANHGYIPRDGRNITKHNAIIGLGTGLNFDADLASLMWDQAIVANPEPNATFFTLQVFNQTIFDRTKTWWTDESLSPLMLANSKLARQLESRRDNPEYKFTASTEEFSLGELAAPVIAFGNLCNGEVSRALVTYFFENERLPVELGWRQRNTTITLTDITNTVALIRNATNLLSPGDASPSTARNVQDGLQNRFHL</sequence>
<name>A0AAW0RQE3_9HYPO</name>
<dbReference type="PANTHER" id="PTHR33577:SF7">
    <property type="entry name" value="HEME HALOPEROXIDASE FAMILY PROFILE DOMAIN-CONTAINING PROTEIN"/>
    <property type="match status" value="1"/>
</dbReference>
<dbReference type="InterPro" id="IPR036851">
    <property type="entry name" value="Chloroperoxidase-like_sf"/>
</dbReference>
<gene>
    <name evidence="9" type="ORF">G3M48_005776</name>
</gene>
<evidence type="ECO:0000256" key="2">
    <source>
        <dbReference type="ARBA" id="ARBA00022559"/>
    </source>
</evidence>
<keyword evidence="10" id="KW-1185">Reference proteome</keyword>
<dbReference type="GO" id="GO:0004601">
    <property type="term" value="F:peroxidase activity"/>
    <property type="evidence" value="ECO:0007669"/>
    <property type="project" value="UniProtKB-KW"/>
</dbReference>
<evidence type="ECO:0000256" key="4">
    <source>
        <dbReference type="ARBA" id="ARBA00022723"/>
    </source>
</evidence>
<dbReference type="PANTHER" id="PTHR33577">
    <property type="entry name" value="STERIGMATOCYSTIN BIOSYNTHESIS PEROXIDASE STCC-RELATED"/>
    <property type="match status" value="1"/>
</dbReference>
<dbReference type="AlphaFoldDB" id="A0AAW0RQE3"/>
<organism evidence="9 10">
    <name type="scientific">Beauveria asiatica</name>
    <dbReference type="NCBI Taxonomy" id="1069075"/>
    <lineage>
        <taxon>Eukaryota</taxon>
        <taxon>Fungi</taxon>
        <taxon>Dikarya</taxon>
        <taxon>Ascomycota</taxon>
        <taxon>Pezizomycotina</taxon>
        <taxon>Sordariomycetes</taxon>
        <taxon>Hypocreomycetidae</taxon>
        <taxon>Hypocreales</taxon>
        <taxon>Cordycipitaceae</taxon>
        <taxon>Beauveria</taxon>
    </lineage>
</organism>